<dbReference type="Proteomes" id="UP000291831">
    <property type="component" value="Unassembled WGS sequence"/>
</dbReference>
<sequence length="38" mass="4120">MAVGASVKVPLKVFKTNIFKFEAVNKLKEENAKLAGKA</sequence>
<comment type="caution">
    <text evidence="1">The sequence shown here is derived from an EMBL/GenBank/DDBJ whole genome shotgun (WGS) entry which is preliminary data.</text>
</comment>
<accession>A0A8B3S014</accession>
<reference evidence="2" key="1">
    <citation type="submission" date="2019-01" db="EMBL/GenBank/DDBJ databases">
        <title>Anaerobic oxidation of ethane by archaea from a marine hydrocarbon seep.</title>
        <authorList>
            <person name="Musat F."/>
        </authorList>
    </citation>
    <scope>NUCLEOTIDE SEQUENCE [LARGE SCALE GENOMIC DNA]</scope>
</reference>
<organism evidence="1 2">
    <name type="scientific">Candidatus Argoarchaeum ethanivorans</name>
    <dbReference type="NCBI Taxonomy" id="2608793"/>
    <lineage>
        <taxon>Archaea</taxon>
        <taxon>Methanobacteriati</taxon>
        <taxon>Methanobacteriota</taxon>
        <taxon>Stenosarchaea group</taxon>
        <taxon>Methanomicrobia</taxon>
        <taxon>Methanosarcinales</taxon>
        <taxon>Methanosarcinales incertae sedis</taxon>
        <taxon>GOM Arc I cluster</taxon>
        <taxon>Candidatus Argoarchaeum</taxon>
    </lineage>
</organism>
<dbReference type="EMBL" id="RPGO01000041">
    <property type="protein sequence ID" value="RZB28584.1"/>
    <property type="molecule type" value="Genomic_DNA"/>
</dbReference>
<evidence type="ECO:0000313" key="2">
    <source>
        <dbReference type="Proteomes" id="UP000291831"/>
    </source>
</evidence>
<name>A0A8B3S014_9EURY</name>
<evidence type="ECO:0000313" key="1">
    <source>
        <dbReference type="EMBL" id="RZB28584.1"/>
    </source>
</evidence>
<protein>
    <submittedName>
        <fullName evidence="1">Uncharacterized protein</fullName>
    </submittedName>
</protein>
<gene>
    <name evidence="1" type="ORF">AEth_01988</name>
</gene>
<proteinExistence type="predicted"/>
<dbReference type="AlphaFoldDB" id="A0A8B3S014"/>